<dbReference type="OrthoDB" id="6414146at2759"/>
<feature type="compositionally biased region" description="Polar residues" evidence="3">
    <location>
        <begin position="72"/>
        <end position="86"/>
    </location>
</feature>
<evidence type="ECO:0000256" key="1">
    <source>
        <dbReference type="ARBA" id="ARBA00022722"/>
    </source>
</evidence>
<dbReference type="RefSeq" id="XP_035684119.1">
    <property type="nucleotide sequence ID" value="XM_035828226.1"/>
</dbReference>
<dbReference type="PANTHER" id="PTHR11046:SF29">
    <property type="match status" value="1"/>
</dbReference>
<protein>
    <submittedName>
        <fullName evidence="5 6">Uncharacterized protein LOC118421058</fullName>
    </submittedName>
</protein>
<dbReference type="InterPro" id="IPR022894">
    <property type="entry name" value="Oligoribonuclease"/>
</dbReference>
<dbReference type="PANTHER" id="PTHR11046">
    <property type="entry name" value="OLIGORIBONUCLEASE, MITOCHONDRIAL"/>
    <property type="match status" value="1"/>
</dbReference>
<dbReference type="AlphaFoldDB" id="A0A9J7LL42"/>
<name>A0A9J7LL42_BRAFL</name>
<gene>
    <name evidence="5 6" type="primary">LOC118421058</name>
</gene>
<reference evidence="5 6" key="2">
    <citation type="submission" date="2025-04" db="UniProtKB">
        <authorList>
            <consortium name="RefSeq"/>
        </authorList>
    </citation>
    <scope>IDENTIFICATION</scope>
    <source>
        <strain evidence="5 6">S238N-H82</strain>
        <tissue evidence="5 6">Testes</tissue>
    </source>
</reference>
<dbReference type="GeneID" id="118421058"/>
<evidence type="ECO:0000313" key="4">
    <source>
        <dbReference type="Proteomes" id="UP000001554"/>
    </source>
</evidence>
<proteinExistence type="predicted"/>
<organism evidence="4 5">
    <name type="scientific">Branchiostoma floridae</name>
    <name type="common">Florida lancelet</name>
    <name type="synonym">Amphioxus</name>
    <dbReference type="NCBI Taxonomy" id="7739"/>
    <lineage>
        <taxon>Eukaryota</taxon>
        <taxon>Metazoa</taxon>
        <taxon>Chordata</taxon>
        <taxon>Cephalochordata</taxon>
        <taxon>Leptocardii</taxon>
        <taxon>Amphioxiformes</taxon>
        <taxon>Branchiostomatidae</taxon>
        <taxon>Branchiostoma</taxon>
    </lineage>
</organism>
<dbReference type="RefSeq" id="XP_035684127.1">
    <property type="nucleotide sequence ID" value="XM_035828234.1"/>
</dbReference>
<evidence type="ECO:0000256" key="2">
    <source>
        <dbReference type="SAM" id="Coils"/>
    </source>
</evidence>
<evidence type="ECO:0000256" key="3">
    <source>
        <dbReference type="SAM" id="MobiDB-lite"/>
    </source>
</evidence>
<dbReference type="OMA" id="CEEMIIN"/>
<dbReference type="KEGG" id="bfo:118421058"/>
<keyword evidence="1" id="KW-0378">Hydrolase</keyword>
<evidence type="ECO:0000313" key="6">
    <source>
        <dbReference type="RefSeq" id="XP_035684127.1"/>
    </source>
</evidence>
<reference evidence="4" key="1">
    <citation type="journal article" date="2020" name="Nat. Ecol. Evol.">
        <title>Deeply conserved synteny resolves early events in vertebrate evolution.</title>
        <authorList>
            <person name="Simakov O."/>
            <person name="Marletaz F."/>
            <person name="Yue J.X."/>
            <person name="O'Connell B."/>
            <person name="Jenkins J."/>
            <person name="Brandt A."/>
            <person name="Calef R."/>
            <person name="Tung C.H."/>
            <person name="Huang T.K."/>
            <person name="Schmutz J."/>
            <person name="Satoh N."/>
            <person name="Yu J.K."/>
            <person name="Putnam N.H."/>
            <person name="Green R.E."/>
            <person name="Rokhsar D.S."/>
        </authorList>
    </citation>
    <scope>NUCLEOTIDE SEQUENCE [LARGE SCALE GENOMIC DNA]</scope>
    <source>
        <strain evidence="4">S238N-H82</strain>
    </source>
</reference>
<sequence>MATVGDVLDFCGQHKQLKMKEKMELLKETFSSIDSKAEPKQLWNSVTRVAGRRKKLSKEKKHQKLKSLLKETFNSPKQNQTPQSRAPWTPRKKKLAKHLEEARKANKHLKKKLGSAEEWKNNMQCVQTELETLISEYTSAVQECDKITEDTEEKMKLMNNNNGELEKYIKEIENAFDSQSKKLQDATEKLSKWNVRNFNKREKSKKKKISICEEKLKHQDTLIAEMMARIKDLEVTNKKLTTEKVHLQKKASTLKAKLKMESPQAIVCANTEKIDKLEQEKRELEEENTMLEDTVKAMKTLETKHDKGYTNQIREVVIDLLSKNVSVKHVSSVIRTVLEKLAKMNITGHLPSETLIRTLAVEGRMLSVIQAGKAMLEGHATLHNDGSTQEKKKFNTTSVTTPSGTLSLGLYEMAEENAQAVFEGNKQTLKEVAEILAKFDNTDPEMELTNLLSMITSTMSDRGSVMKAFNSAFEEWRGEIIKDTSSSVEKVNNFYCYMHVLINMASVALDALKCFDVCAIEKKGMPTKNGRAVTEDALYAACRTFQKQCDERTGQAAAFQAFLYGKEPGRKCQFSKLIGNRCNIQFVNGAAFFFHLEDMREFLEIWKGGGTLSMSHSCLQQHLSNKVAIAGCRALGILEKRVTTPMWREILAATNILDLNRQSLTMRAEFLRLSEDSSELLVPDNKTIFPGREVVDEDDVCHALFKDSEDAELDALTISALELIFSSWVILIEKQLTDYLPGGMYDNPDENLKQKSKHVPTTNVTCERSIGYRNRLHQLKPSAKTLHIESLLLLSTNHTVDWLGKLSEDDKERALETARKAAPGCIKKQKEREQEILSHRLELLRQKQDEKERKIRRVSQEKSKICEAVRQGGGEWKTPEEVEQRLCECATDSKKKEKILAQLRFHKVVLEDPLPTDKRYLVQQQMTVNGSVKKFSMSELKENLLELIGMNTLRCNNNNEEDEDEDSDQEVAQGTKYMAMDRRLELIQAEKAKLKKKRDKQRERL</sequence>
<feature type="coiled-coil region" evidence="2">
    <location>
        <begin position="223"/>
        <end position="304"/>
    </location>
</feature>
<dbReference type="GO" id="GO:0000175">
    <property type="term" value="F:3'-5'-RNA exonuclease activity"/>
    <property type="evidence" value="ECO:0007669"/>
    <property type="project" value="InterPro"/>
</dbReference>
<feature type="coiled-coil region" evidence="2">
    <location>
        <begin position="827"/>
        <end position="864"/>
    </location>
</feature>
<dbReference type="Proteomes" id="UP000001554">
    <property type="component" value="Chromosome 1"/>
</dbReference>
<accession>A0A9J7LL42</accession>
<evidence type="ECO:0000313" key="5">
    <source>
        <dbReference type="RefSeq" id="XP_035684119.1"/>
    </source>
</evidence>
<feature type="region of interest" description="Disordered" evidence="3">
    <location>
        <begin position="69"/>
        <end position="98"/>
    </location>
</feature>
<keyword evidence="1" id="KW-0540">Nuclease</keyword>
<keyword evidence="4" id="KW-1185">Reference proteome</keyword>
<keyword evidence="2" id="KW-0175">Coiled coil</keyword>
<feature type="coiled-coil region" evidence="2">
    <location>
        <begin position="977"/>
        <end position="1004"/>
    </location>
</feature>